<dbReference type="EMBL" id="GISG01214071">
    <property type="protein sequence ID" value="MBA4661889.1"/>
    <property type="molecule type" value="Transcribed_RNA"/>
</dbReference>
<evidence type="ECO:0000313" key="3">
    <source>
        <dbReference type="EMBL" id="MBA4661889.1"/>
    </source>
</evidence>
<feature type="compositionally biased region" description="Polar residues" evidence="1">
    <location>
        <begin position="126"/>
        <end position="148"/>
    </location>
</feature>
<name>A0A7C9EIL9_OPUST</name>
<feature type="signal peptide" evidence="2">
    <location>
        <begin position="1"/>
        <end position="22"/>
    </location>
</feature>
<dbReference type="AlphaFoldDB" id="A0A7C9EIL9"/>
<keyword evidence="2" id="KW-0732">Signal</keyword>
<proteinExistence type="predicted"/>
<evidence type="ECO:0000256" key="1">
    <source>
        <dbReference type="SAM" id="MobiDB-lite"/>
    </source>
</evidence>
<protein>
    <submittedName>
        <fullName evidence="3">Uncharacterized protein</fullName>
    </submittedName>
</protein>
<accession>A0A7C9EIL9</accession>
<evidence type="ECO:0000256" key="2">
    <source>
        <dbReference type="SAM" id="SignalP"/>
    </source>
</evidence>
<reference evidence="3" key="1">
    <citation type="journal article" date="2013" name="J. Plant Res.">
        <title>Effect of fungi and light on seed germination of three Opuntia species from semiarid lands of central Mexico.</title>
        <authorList>
            <person name="Delgado-Sanchez P."/>
            <person name="Jimenez-Bremont J.F."/>
            <person name="Guerrero-Gonzalez Mde L."/>
            <person name="Flores J."/>
        </authorList>
    </citation>
    <scope>NUCLEOTIDE SEQUENCE</scope>
    <source>
        <tissue evidence="3">Cladode</tissue>
    </source>
</reference>
<sequence>MASMLRELLVDLLAPMILPVSSTRIAAFMFQIHRPKHLNFGCTITESLLGCSLRLTSICRVRQHTLLICSPLLVMLLSMLPQLSHLICNFPGCIHHNPVQFPAPIIWVALTLVLGWHQPPVLKLGPTSSRPRSDISTGQQTSEKLALS</sequence>
<feature type="region of interest" description="Disordered" evidence="1">
    <location>
        <begin position="125"/>
        <end position="148"/>
    </location>
</feature>
<reference evidence="3" key="2">
    <citation type="submission" date="2020-07" db="EMBL/GenBank/DDBJ databases">
        <authorList>
            <person name="Vera ALvarez R."/>
            <person name="Arias-Moreno D.M."/>
            <person name="Jimenez-Jacinto V."/>
            <person name="Jimenez-Bremont J.F."/>
            <person name="Swaminathan K."/>
            <person name="Moose S.P."/>
            <person name="Guerrero-Gonzalez M.L."/>
            <person name="Marino-Ramirez L."/>
            <person name="Landsman D."/>
            <person name="Rodriguez-Kessler M."/>
            <person name="Delgado-Sanchez P."/>
        </authorList>
    </citation>
    <scope>NUCLEOTIDE SEQUENCE</scope>
    <source>
        <tissue evidence="3">Cladode</tissue>
    </source>
</reference>
<organism evidence="3">
    <name type="scientific">Opuntia streptacantha</name>
    <name type="common">Prickly pear cactus</name>
    <name type="synonym">Opuntia cardona</name>
    <dbReference type="NCBI Taxonomy" id="393608"/>
    <lineage>
        <taxon>Eukaryota</taxon>
        <taxon>Viridiplantae</taxon>
        <taxon>Streptophyta</taxon>
        <taxon>Embryophyta</taxon>
        <taxon>Tracheophyta</taxon>
        <taxon>Spermatophyta</taxon>
        <taxon>Magnoliopsida</taxon>
        <taxon>eudicotyledons</taxon>
        <taxon>Gunneridae</taxon>
        <taxon>Pentapetalae</taxon>
        <taxon>Caryophyllales</taxon>
        <taxon>Cactineae</taxon>
        <taxon>Cactaceae</taxon>
        <taxon>Opuntioideae</taxon>
        <taxon>Opuntia</taxon>
    </lineage>
</organism>
<feature type="chain" id="PRO_5028378126" evidence="2">
    <location>
        <begin position="23"/>
        <end position="148"/>
    </location>
</feature>